<evidence type="ECO:0000259" key="5">
    <source>
        <dbReference type="PROSITE" id="PS51154"/>
    </source>
</evidence>
<dbReference type="STRING" id="1097556.R4X991"/>
<comment type="catalytic activity">
    <reaction evidence="4">
        <text>ADP-alpha-D-ribose 1''-phosphate + H2O = ADP-D-ribose + phosphate</text>
        <dbReference type="Rhea" id="RHEA:25029"/>
        <dbReference type="ChEBI" id="CHEBI:15377"/>
        <dbReference type="ChEBI" id="CHEBI:43474"/>
        <dbReference type="ChEBI" id="CHEBI:57967"/>
        <dbReference type="ChEBI" id="CHEBI:58753"/>
        <dbReference type="EC" id="3.1.3.84"/>
    </reaction>
</comment>
<evidence type="ECO:0000256" key="4">
    <source>
        <dbReference type="ARBA" id="ARBA00034427"/>
    </source>
</evidence>
<evidence type="ECO:0000313" key="7">
    <source>
        <dbReference type="Proteomes" id="UP000013776"/>
    </source>
</evidence>
<name>R4X991_TAPDE</name>
<dbReference type="PANTHER" id="PTHR12521:SF0">
    <property type="entry name" value="ADP-RIBOSE GLYCOHYDROLASE OARD1"/>
    <property type="match status" value="1"/>
</dbReference>
<evidence type="ECO:0000313" key="6">
    <source>
        <dbReference type="EMBL" id="CCG80747.1"/>
    </source>
</evidence>
<dbReference type="Pfam" id="PF01661">
    <property type="entry name" value="Macro"/>
    <property type="match status" value="1"/>
</dbReference>
<protein>
    <recommendedName>
        <fullName evidence="3">ADP-ribose 1''-phosphate phosphatase</fullName>
        <ecNumber evidence="2">3.1.3.84</ecNumber>
    </recommendedName>
</protein>
<dbReference type="InterPro" id="IPR050892">
    <property type="entry name" value="ADP-ribose_metab_enzymes"/>
</dbReference>
<dbReference type="InterPro" id="IPR002589">
    <property type="entry name" value="Macro_dom"/>
</dbReference>
<comment type="similarity">
    <text evidence="1">Belongs to the POA1 family.</text>
</comment>
<dbReference type="AlphaFoldDB" id="R4X991"/>
<gene>
    <name evidence="6" type="ORF">TAPDE_000370</name>
</gene>
<dbReference type="PANTHER" id="PTHR12521">
    <property type="entry name" value="PROTEIN C6ORF130"/>
    <property type="match status" value="1"/>
</dbReference>
<dbReference type="eggNOG" id="ENOG502S60W">
    <property type="taxonomic scope" value="Eukaryota"/>
</dbReference>
<organism evidence="6 7">
    <name type="scientific">Taphrina deformans (strain PYCC 5710 / ATCC 11124 / CBS 356.35 / IMI 108563 / JCM 9778 / NBRC 8474)</name>
    <name type="common">Peach leaf curl fungus</name>
    <name type="synonym">Lalaria deformans</name>
    <dbReference type="NCBI Taxonomy" id="1097556"/>
    <lineage>
        <taxon>Eukaryota</taxon>
        <taxon>Fungi</taxon>
        <taxon>Dikarya</taxon>
        <taxon>Ascomycota</taxon>
        <taxon>Taphrinomycotina</taxon>
        <taxon>Taphrinomycetes</taxon>
        <taxon>Taphrinales</taxon>
        <taxon>Taphrinaceae</taxon>
        <taxon>Taphrina</taxon>
    </lineage>
</organism>
<dbReference type="EC" id="3.1.3.84" evidence="2"/>
<dbReference type="EMBL" id="CAHR02000011">
    <property type="protein sequence ID" value="CCG80747.1"/>
    <property type="molecule type" value="Genomic_DNA"/>
</dbReference>
<dbReference type="PROSITE" id="PS51154">
    <property type="entry name" value="MACRO"/>
    <property type="match status" value="1"/>
</dbReference>
<dbReference type="Proteomes" id="UP000013776">
    <property type="component" value="Unassembled WGS sequence"/>
</dbReference>
<evidence type="ECO:0000256" key="2">
    <source>
        <dbReference type="ARBA" id="ARBA00012983"/>
    </source>
</evidence>
<accession>R4X991</accession>
<comment type="caution">
    <text evidence="6">The sequence shown here is derived from an EMBL/GenBank/DDBJ whole genome shotgun (WGS) entry which is preliminary data.</text>
</comment>
<reference evidence="6 7" key="1">
    <citation type="journal article" date="2013" name="MBio">
        <title>Genome sequencing of the plant pathogen Taphrina deformans, the causal agent of peach leaf curl.</title>
        <authorList>
            <person name="Cisse O.H."/>
            <person name="Almeida J.M.G.C.F."/>
            <person name="Fonseca A."/>
            <person name="Kumar A.A."/>
            <person name="Salojaervi J."/>
            <person name="Overmyer K."/>
            <person name="Hauser P.M."/>
            <person name="Pagni M."/>
        </authorList>
    </citation>
    <scope>NUCLEOTIDE SEQUENCE [LARGE SCALE GENOMIC DNA]</scope>
    <source>
        <strain evidence="7">PYCC 5710 / ATCC 11124 / CBS 356.35 / IMI 108563 / JCM 9778 / NBRC 8474</strain>
    </source>
</reference>
<dbReference type="Gene3D" id="3.40.220.10">
    <property type="entry name" value="Leucine Aminopeptidase, subunit E, domain 1"/>
    <property type="match status" value="1"/>
</dbReference>
<keyword evidence="7" id="KW-1185">Reference proteome</keyword>
<evidence type="ECO:0000256" key="3">
    <source>
        <dbReference type="ARBA" id="ARBA00019744"/>
    </source>
</evidence>
<feature type="domain" description="Macro" evidence="5">
    <location>
        <begin position="1"/>
        <end position="170"/>
    </location>
</feature>
<proteinExistence type="inferred from homology"/>
<sequence length="170" mass="18775">MAIKIIKASLFEAPPNSILLHACNCRGQWGNPRTQTGRATRRLIWSGGGIALLFREKYPESYQLHVNHCASHPKDALLGTTQLIACPEDATTQIACLFTSDRGGKRCDSPPEILDATRRGLIDLKQQVARLDGEWSIAACKFNSGIFKVPWDQSQAIIEEVGLDVDLYVP</sequence>
<dbReference type="GO" id="GO:0140291">
    <property type="term" value="P:peptidyl-glutamate ADP-deribosylation"/>
    <property type="evidence" value="ECO:0007669"/>
    <property type="project" value="TreeGrafter"/>
</dbReference>
<dbReference type="VEuPathDB" id="FungiDB:TAPDE_000370"/>
<dbReference type="InterPro" id="IPR043472">
    <property type="entry name" value="Macro_dom-like"/>
</dbReference>
<evidence type="ECO:0000256" key="1">
    <source>
        <dbReference type="ARBA" id="ARBA00006575"/>
    </source>
</evidence>
<dbReference type="OrthoDB" id="2155246at2759"/>
<dbReference type="SUPFAM" id="SSF52949">
    <property type="entry name" value="Macro domain-like"/>
    <property type="match status" value="1"/>
</dbReference>